<sequence>MGKMQIFLRGLSGRTRVLEVDSASSIADLQLRVQDVEHVSPADQVLVAGGRLMSGDHTIESSSLSHGSTLHLSSRLRGGVPVKVKIITPHLACGNEVTIDLEPTATKDEIKLKLVDATGVPFEHQKVLLSGINQIALGDKRTNIGFASCGSANGVQMAVNAK</sequence>
<dbReference type="EMBL" id="QOKY01000126">
    <property type="protein sequence ID" value="RMZ57690.1"/>
    <property type="molecule type" value="Genomic_DNA"/>
</dbReference>
<dbReference type="Gene3D" id="3.10.20.90">
    <property type="entry name" value="Phosphatidylinositol 3-kinase Catalytic Subunit, Chain A, domain 1"/>
    <property type="match status" value="2"/>
</dbReference>
<evidence type="ECO:0000313" key="3">
    <source>
        <dbReference type="EMBL" id="RMZ57690.1"/>
    </source>
</evidence>
<feature type="domain" description="Ubiquitin-like" evidence="2">
    <location>
        <begin position="80"/>
        <end position="131"/>
    </location>
</feature>
<dbReference type="InterPro" id="IPR000626">
    <property type="entry name" value="Ubiquitin-like_dom"/>
</dbReference>
<evidence type="ECO:0000313" key="4">
    <source>
        <dbReference type="Proteomes" id="UP000279271"/>
    </source>
</evidence>
<dbReference type="InterPro" id="IPR019956">
    <property type="entry name" value="Ubiquitin_dom"/>
</dbReference>
<dbReference type="InterPro" id="IPR029071">
    <property type="entry name" value="Ubiquitin-like_domsf"/>
</dbReference>
<dbReference type="SUPFAM" id="SSF54236">
    <property type="entry name" value="Ubiquitin-like"/>
    <property type="match status" value="2"/>
</dbReference>
<dbReference type="SMART" id="SM00213">
    <property type="entry name" value="UBQ"/>
    <property type="match status" value="2"/>
</dbReference>
<organism evidence="3 4">
    <name type="scientific">Auxenochlorella protothecoides</name>
    <name type="common">Green microalga</name>
    <name type="synonym">Chlorella protothecoides</name>
    <dbReference type="NCBI Taxonomy" id="3075"/>
    <lineage>
        <taxon>Eukaryota</taxon>
        <taxon>Viridiplantae</taxon>
        <taxon>Chlorophyta</taxon>
        <taxon>core chlorophytes</taxon>
        <taxon>Trebouxiophyceae</taxon>
        <taxon>Chlorellales</taxon>
        <taxon>Chlorellaceae</taxon>
        <taxon>Auxenochlorella</taxon>
    </lineage>
</organism>
<feature type="domain" description="Ubiquitin-like" evidence="2">
    <location>
        <begin position="4"/>
        <end position="79"/>
    </location>
</feature>
<protein>
    <recommendedName>
        <fullName evidence="2">Ubiquitin-like domain-containing protein</fullName>
    </recommendedName>
</protein>
<evidence type="ECO:0000259" key="2">
    <source>
        <dbReference type="PROSITE" id="PS50053"/>
    </source>
</evidence>
<comment type="caution">
    <text evidence="3">The sequence shown here is derived from an EMBL/GenBank/DDBJ whole genome shotgun (WGS) entry which is preliminary data.</text>
</comment>
<dbReference type="AlphaFoldDB" id="A0A3M7L6V1"/>
<proteinExistence type="predicted"/>
<reference evidence="4" key="1">
    <citation type="journal article" date="2018" name="Algal Res.">
        <title>Characterization of plant carbon substrate utilization by Auxenochlorella protothecoides.</title>
        <authorList>
            <person name="Vogler B.W."/>
            <person name="Starkenburg S.R."/>
            <person name="Sudasinghe N."/>
            <person name="Schambach J.Y."/>
            <person name="Rollin J.A."/>
            <person name="Pattathil S."/>
            <person name="Barry A.N."/>
        </authorList>
    </citation>
    <scope>NUCLEOTIDE SEQUENCE [LARGE SCALE GENOMIC DNA]</scope>
    <source>
        <strain evidence="4">UTEX 25</strain>
    </source>
</reference>
<evidence type="ECO:0000256" key="1">
    <source>
        <dbReference type="ARBA" id="ARBA00022499"/>
    </source>
</evidence>
<keyword evidence="1" id="KW-1017">Isopeptide bond</keyword>
<dbReference type="InterPro" id="IPR050158">
    <property type="entry name" value="Ubiquitin_ubiquitin-like"/>
</dbReference>
<dbReference type="Pfam" id="PF00240">
    <property type="entry name" value="ubiquitin"/>
    <property type="match status" value="1"/>
</dbReference>
<dbReference type="Proteomes" id="UP000279271">
    <property type="component" value="Unassembled WGS sequence"/>
</dbReference>
<dbReference type="PANTHER" id="PTHR10666">
    <property type="entry name" value="UBIQUITIN"/>
    <property type="match status" value="1"/>
</dbReference>
<dbReference type="GO" id="GO:0003729">
    <property type="term" value="F:mRNA binding"/>
    <property type="evidence" value="ECO:0007669"/>
    <property type="project" value="UniProtKB-ARBA"/>
</dbReference>
<dbReference type="PRINTS" id="PR00348">
    <property type="entry name" value="UBIQUITIN"/>
</dbReference>
<accession>A0A3M7L6V1</accession>
<gene>
    <name evidence="3" type="ORF">APUTEX25_001890</name>
</gene>
<name>A0A3M7L6V1_AUXPR</name>
<dbReference type="PROSITE" id="PS50053">
    <property type="entry name" value="UBIQUITIN_2"/>
    <property type="match status" value="2"/>
</dbReference>